<dbReference type="NCBIfam" id="TIGR02443">
    <property type="entry name" value="YheV family putative zinc ribbon protein"/>
    <property type="match status" value="1"/>
</dbReference>
<sequence>MVERKKRRFVAGAKCPTCNEIDVIQLFQVNGVETIECVSCGYTQAQAEGEVNTATRDFEQMIGVFKQD</sequence>
<dbReference type="InterPro" id="IPR012658">
    <property type="entry name" value="YheV"/>
</dbReference>
<organism evidence="1 2">
    <name type="scientific">Moritella marina ATCC 15381</name>
    <dbReference type="NCBI Taxonomy" id="1202962"/>
    <lineage>
        <taxon>Bacteria</taxon>
        <taxon>Pseudomonadati</taxon>
        <taxon>Pseudomonadota</taxon>
        <taxon>Gammaproteobacteria</taxon>
        <taxon>Alteromonadales</taxon>
        <taxon>Moritellaceae</taxon>
        <taxon>Moritella</taxon>
    </lineage>
</organism>
<name>A0A5J6WPA9_MORMI</name>
<gene>
    <name evidence="1" type="ORF">FR932_20365</name>
</gene>
<dbReference type="EMBL" id="CP044399">
    <property type="protein sequence ID" value="QFI40003.1"/>
    <property type="molecule type" value="Genomic_DNA"/>
</dbReference>
<evidence type="ECO:0000313" key="2">
    <source>
        <dbReference type="Proteomes" id="UP000327424"/>
    </source>
</evidence>
<reference evidence="1 2" key="1">
    <citation type="submission" date="2019-09" db="EMBL/GenBank/DDBJ databases">
        <title>Hybrid Assembly of the complete Genome of the Deep-Sea Bacterium Moritella marina from long Nanopore and Illumina reads.</title>
        <authorList>
            <person name="Magin S."/>
            <person name="Georgoulis A."/>
            <person name="Papadimitriou K."/>
            <person name="Iliakis G."/>
            <person name="Vorgias C.E."/>
        </authorList>
    </citation>
    <scope>NUCLEOTIDE SEQUENCE [LARGE SCALE GENOMIC DNA]</scope>
    <source>
        <strain evidence="1 2">MP-1</strain>
    </source>
</reference>
<proteinExistence type="predicted"/>
<dbReference type="Proteomes" id="UP000327424">
    <property type="component" value="Chromosome"/>
</dbReference>
<protein>
    <submittedName>
        <fullName evidence="1">YheV family putative metal-binding protein</fullName>
    </submittedName>
</protein>
<dbReference type="AlphaFoldDB" id="A0A5J6WPA9"/>
<dbReference type="Pfam" id="PF09526">
    <property type="entry name" value="DUF2387"/>
    <property type="match status" value="1"/>
</dbReference>
<dbReference type="OrthoDB" id="5881059at2"/>
<keyword evidence="2" id="KW-1185">Reference proteome</keyword>
<dbReference type="KEGG" id="mmaa:FR932_20365"/>
<dbReference type="RefSeq" id="WP_017222587.1">
    <property type="nucleotide sequence ID" value="NZ_ALOE01000017.1"/>
</dbReference>
<accession>A0A5J6WPA9</accession>
<evidence type="ECO:0000313" key="1">
    <source>
        <dbReference type="EMBL" id="QFI40003.1"/>
    </source>
</evidence>